<comment type="caution">
    <text evidence="2">The sequence shown here is derived from an EMBL/GenBank/DDBJ whole genome shotgun (WGS) entry which is preliminary data.</text>
</comment>
<dbReference type="OrthoDB" id="2520703at2759"/>
<evidence type="ECO:0000313" key="3">
    <source>
        <dbReference type="Proteomes" id="UP000070121"/>
    </source>
</evidence>
<organism evidence="2 3">
    <name type="scientific">Colletotrichum salicis</name>
    <dbReference type="NCBI Taxonomy" id="1209931"/>
    <lineage>
        <taxon>Eukaryota</taxon>
        <taxon>Fungi</taxon>
        <taxon>Dikarya</taxon>
        <taxon>Ascomycota</taxon>
        <taxon>Pezizomycotina</taxon>
        <taxon>Sordariomycetes</taxon>
        <taxon>Hypocreomycetidae</taxon>
        <taxon>Glomerellales</taxon>
        <taxon>Glomerellaceae</taxon>
        <taxon>Colletotrichum</taxon>
        <taxon>Colletotrichum acutatum species complex</taxon>
    </lineage>
</organism>
<proteinExistence type="predicted"/>
<dbReference type="Proteomes" id="UP000070121">
    <property type="component" value="Unassembled WGS sequence"/>
</dbReference>
<feature type="compositionally biased region" description="Polar residues" evidence="1">
    <location>
        <begin position="68"/>
        <end position="85"/>
    </location>
</feature>
<feature type="region of interest" description="Disordered" evidence="1">
    <location>
        <begin position="1"/>
        <end position="36"/>
    </location>
</feature>
<evidence type="ECO:0000313" key="2">
    <source>
        <dbReference type="EMBL" id="KXH56965.1"/>
    </source>
</evidence>
<name>A0A135U9C2_9PEZI</name>
<dbReference type="EMBL" id="JFFI01001632">
    <property type="protein sequence ID" value="KXH56965.1"/>
    <property type="molecule type" value="Genomic_DNA"/>
</dbReference>
<reference evidence="2 3" key="1">
    <citation type="submission" date="2014-02" db="EMBL/GenBank/DDBJ databases">
        <title>The genome sequence of Colletotrichum salicis CBS 607.94.</title>
        <authorList>
            <person name="Baroncelli R."/>
            <person name="Thon M.R."/>
        </authorList>
    </citation>
    <scope>NUCLEOTIDE SEQUENCE [LARGE SCALE GENOMIC DNA]</scope>
    <source>
        <strain evidence="2 3">CBS 607.94</strain>
    </source>
</reference>
<dbReference type="InterPro" id="IPR032675">
    <property type="entry name" value="LRR_dom_sf"/>
</dbReference>
<dbReference type="SUPFAM" id="SSF52047">
    <property type="entry name" value="RNI-like"/>
    <property type="match status" value="1"/>
</dbReference>
<evidence type="ECO:0000256" key="1">
    <source>
        <dbReference type="SAM" id="MobiDB-lite"/>
    </source>
</evidence>
<evidence type="ECO:0008006" key="4">
    <source>
        <dbReference type="Google" id="ProtNLM"/>
    </source>
</evidence>
<feature type="region of interest" description="Disordered" evidence="1">
    <location>
        <begin position="64"/>
        <end position="91"/>
    </location>
</feature>
<protein>
    <recommendedName>
        <fullName evidence="4">F-box domain-containing protein</fullName>
    </recommendedName>
</protein>
<gene>
    <name evidence="2" type="ORF">CSAL01_11429</name>
</gene>
<dbReference type="STRING" id="1209931.A0A135U9C2"/>
<sequence length="362" mass="40923">MDRPLSNPMVQSSPATPSNITTDAGQATANTRKPIDWTSTASVVGHGEKASECWHGAAESLPDFWDSHTGSQETSLAPRYQQDSGPTPGVPLPLAKLEELAVSHRRPTRMPTAAVSLEKFQDLFFLPRLIRFYGHGVTLSNNLAKDDQTSEQQRPRRVSSLAYIHLRSSFADAQSICDLLRTCPSLQTLNISWGQHAIDDSYLDFDEIGRALREHGASLEALDLYPNVCLSYQSNNWRGNIGSLQPMQLLTYLAMSGNILLGKERDEHNEKTAKPLFDDLEAFLPESLETLHLYSTWGEEEWFRKTVQGILLSQRLTRLKKVLLSSGALYDVIWDLTDWQWYCPRPRSRFHSTFDIEFCRIP</sequence>
<dbReference type="AlphaFoldDB" id="A0A135U9C2"/>
<accession>A0A135U9C2</accession>
<keyword evidence="3" id="KW-1185">Reference proteome</keyword>
<dbReference type="Gene3D" id="3.80.10.10">
    <property type="entry name" value="Ribonuclease Inhibitor"/>
    <property type="match status" value="1"/>
</dbReference>
<feature type="compositionally biased region" description="Polar residues" evidence="1">
    <location>
        <begin position="8"/>
        <end position="36"/>
    </location>
</feature>